<dbReference type="GO" id="GO:0016020">
    <property type="term" value="C:membrane"/>
    <property type="evidence" value="ECO:0007669"/>
    <property type="project" value="UniProtKB-SubCell"/>
</dbReference>
<keyword evidence="3" id="KW-0808">Transferase</keyword>
<evidence type="ECO:0000256" key="6">
    <source>
        <dbReference type="ARBA" id="ARBA00023136"/>
    </source>
</evidence>
<reference evidence="8 9" key="1">
    <citation type="submission" date="2016-03" db="EMBL/GenBank/DDBJ databases">
        <title>The draft genome sequence of Fonsecaea nubica causative agent of cutaneous subcutaneous infection in human host.</title>
        <authorList>
            <person name="Costa F."/>
            <person name="Sybren D.H."/>
            <person name="Raittz R.T."/>
            <person name="Weiss V.A."/>
            <person name="Leao A.C."/>
            <person name="Gomes R."/>
            <person name="De Souza E.M."/>
            <person name="Pedrosa F.O."/>
            <person name="Steffens M.B."/>
            <person name="Bombassaro A."/>
            <person name="Tadra-Sfeir M.Z."/>
            <person name="Moreno L.F."/>
            <person name="Najafzadeh M.J."/>
            <person name="Felipe M.S."/>
            <person name="Teixeira M."/>
            <person name="Sun J."/>
            <person name="Xi L."/>
            <person name="Castro M.A."/>
            <person name="Vicente V.A."/>
        </authorList>
    </citation>
    <scope>NUCLEOTIDE SEQUENCE [LARGE SCALE GENOMIC DNA]</scope>
    <source>
        <strain evidence="8 9">CBS 269.64</strain>
    </source>
</reference>
<evidence type="ECO:0000256" key="1">
    <source>
        <dbReference type="ARBA" id="ARBA00004370"/>
    </source>
</evidence>
<name>A0A178CW17_9EURO</name>
<organism evidence="8 9">
    <name type="scientific">Fonsecaea nubica</name>
    <dbReference type="NCBI Taxonomy" id="856822"/>
    <lineage>
        <taxon>Eukaryota</taxon>
        <taxon>Fungi</taxon>
        <taxon>Dikarya</taxon>
        <taxon>Ascomycota</taxon>
        <taxon>Pezizomycotina</taxon>
        <taxon>Eurotiomycetes</taxon>
        <taxon>Chaetothyriomycetidae</taxon>
        <taxon>Chaetothyriales</taxon>
        <taxon>Herpotrichiellaceae</taxon>
        <taxon>Fonsecaea</taxon>
    </lineage>
</organism>
<dbReference type="GO" id="GO:0016757">
    <property type="term" value="F:glycosyltransferase activity"/>
    <property type="evidence" value="ECO:0007669"/>
    <property type="project" value="UniProtKB-KW"/>
</dbReference>
<evidence type="ECO:0000256" key="3">
    <source>
        <dbReference type="ARBA" id="ARBA00022679"/>
    </source>
</evidence>
<dbReference type="PANTHER" id="PTHR47844">
    <property type="entry name" value="SYNTHASE CPS1, PUTATIVE (AFU_ORTHOLOGUE AFUA_7G02500)-RELATED"/>
    <property type="match status" value="1"/>
</dbReference>
<keyword evidence="5" id="KW-1133">Transmembrane helix</keyword>
<dbReference type="OrthoDB" id="4392727at2759"/>
<keyword evidence="6" id="KW-0472">Membrane</keyword>
<gene>
    <name evidence="8" type="ORF">AYO20_07364</name>
</gene>
<keyword evidence="4" id="KW-0812">Transmembrane</keyword>
<accession>A0A178CW17</accession>
<dbReference type="AlphaFoldDB" id="A0A178CW17"/>
<comment type="subcellular location">
    <subcellularLocation>
        <location evidence="1">Membrane</location>
    </subcellularLocation>
</comment>
<dbReference type="RefSeq" id="XP_022498365.1">
    <property type="nucleotide sequence ID" value="XM_022645650.1"/>
</dbReference>
<evidence type="ECO:0000313" key="8">
    <source>
        <dbReference type="EMBL" id="OAL33353.1"/>
    </source>
</evidence>
<protein>
    <recommendedName>
        <fullName evidence="10">Glycosyltransferase 2-like domain-containing protein</fullName>
    </recommendedName>
</protein>
<comment type="caution">
    <text evidence="8">The sequence shown here is derived from an EMBL/GenBank/DDBJ whole genome shotgun (WGS) entry which is preliminary data.</text>
</comment>
<keyword evidence="2" id="KW-0328">Glycosyltransferase</keyword>
<evidence type="ECO:0000313" key="9">
    <source>
        <dbReference type="Proteomes" id="UP000185904"/>
    </source>
</evidence>
<keyword evidence="7" id="KW-0325">Glycoprotein</keyword>
<dbReference type="InterPro" id="IPR029044">
    <property type="entry name" value="Nucleotide-diphossugar_trans"/>
</dbReference>
<evidence type="ECO:0008006" key="10">
    <source>
        <dbReference type="Google" id="ProtNLM"/>
    </source>
</evidence>
<dbReference type="InterPro" id="IPR052427">
    <property type="entry name" value="Glycosyltrans_GT2/GT47"/>
</dbReference>
<dbReference type="SUPFAM" id="SSF53448">
    <property type="entry name" value="Nucleotide-diphospho-sugar transferases"/>
    <property type="match status" value="1"/>
</dbReference>
<dbReference type="GeneID" id="34590776"/>
<dbReference type="PANTHER" id="PTHR47844:SF1">
    <property type="entry name" value="EXOSTOSIN-LIKE 2"/>
    <property type="match status" value="1"/>
</dbReference>
<dbReference type="Proteomes" id="UP000185904">
    <property type="component" value="Unassembled WGS sequence"/>
</dbReference>
<evidence type="ECO:0000256" key="4">
    <source>
        <dbReference type="ARBA" id="ARBA00022692"/>
    </source>
</evidence>
<evidence type="ECO:0000256" key="2">
    <source>
        <dbReference type="ARBA" id="ARBA00022676"/>
    </source>
</evidence>
<evidence type="ECO:0000256" key="5">
    <source>
        <dbReference type="ARBA" id="ARBA00022989"/>
    </source>
</evidence>
<dbReference type="EMBL" id="LVCJ01000051">
    <property type="protein sequence ID" value="OAL33353.1"/>
    <property type="molecule type" value="Genomic_DNA"/>
</dbReference>
<evidence type="ECO:0000256" key="7">
    <source>
        <dbReference type="ARBA" id="ARBA00023180"/>
    </source>
</evidence>
<proteinExistence type="predicted"/>
<keyword evidence="9" id="KW-1185">Reference proteome</keyword>
<sequence length="189" mass="20912">MDLIATGATSNPSCEFRHNSQHHEPGLLMATYDTLLFFALLPIPIPKNPALTPADVTTVIATLGKSPDALFEGVQCHIKAGIQYISICTPPDTFEEIQALSIEIGKQHDRVRIDVCQASYANKRKQLASAIAQIPEDRKQVHRIIVFADDDILFPENTVRWMLAAFEKDNVGGLMGSFVTIFNVETSKF</sequence>